<feature type="compositionally biased region" description="Low complexity" evidence="1">
    <location>
        <begin position="331"/>
        <end position="342"/>
    </location>
</feature>
<accession>A0AA39JY80</accession>
<dbReference type="AlphaFoldDB" id="A0AA39JY80"/>
<evidence type="ECO:0000313" key="2">
    <source>
        <dbReference type="EMBL" id="KAK0451132.1"/>
    </source>
</evidence>
<sequence length="402" mass="44185">MSLPGPASAPVEWKKPGPKPWAMAEQWTFLKGGVPGYCTAQAAKGKNATIVMFLSKFMLMFWAQFLLQGDRTAAMDCKHIREWFQNHSKKSVTPARIDNIFPKTRSCALKAEEIYLHQYYVKRIKPLVDERKTEINTTKEVFEAESEDVQAEVMKWKDEQEPLLVMKDGVITPEIALAAAPDQIKRFMAALSKVTSWVMMTIIGGPDPWEKGKISTYGGSVGAEIDSRESGKEKDKETNTNKGNGIDMEINAADNNKDGIPVREAGASKSPPSPPLPTSLPSPLTMEFEDILPPNLVVDEPVMNKDNGIDMENNATNNNKDSFPVKEAGASKSLPSPSPLMSCSKTHKCQSTLVKDGLTATWVKRVHSGPVPKEILTLAEHAGLEGGIIAAPKTSKHRTRKT</sequence>
<evidence type="ECO:0000313" key="3">
    <source>
        <dbReference type="Proteomes" id="UP001175211"/>
    </source>
</evidence>
<feature type="compositionally biased region" description="Pro residues" evidence="1">
    <location>
        <begin position="271"/>
        <end position="280"/>
    </location>
</feature>
<protein>
    <submittedName>
        <fullName evidence="2">Uncharacterized protein</fullName>
    </submittedName>
</protein>
<name>A0AA39JY80_ARMTA</name>
<dbReference type="GeneID" id="85361423"/>
<reference evidence="2" key="1">
    <citation type="submission" date="2023-06" db="EMBL/GenBank/DDBJ databases">
        <authorList>
            <consortium name="Lawrence Berkeley National Laboratory"/>
            <person name="Ahrendt S."/>
            <person name="Sahu N."/>
            <person name="Indic B."/>
            <person name="Wong-Bajracharya J."/>
            <person name="Merenyi Z."/>
            <person name="Ke H.-M."/>
            <person name="Monk M."/>
            <person name="Kocsube S."/>
            <person name="Drula E."/>
            <person name="Lipzen A."/>
            <person name="Balint B."/>
            <person name="Henrissat B."/>
            <person name="Andreopoulos B."/>
            <person name="Martin F.M."/>
            <person name="Harder C.B."/>
            <person name="Rigling D."/>
            <person name="Ford K.L."/>
            <person name="Foster G.D."/>
            <person name="Pangilinan J."/>
            <person name="Papanicolaou A."/>
            <person name="Barry K."/>
            <person name="LaButti K."/>
            <person name="Viragh M."/>
            <person name="Koriabine M."/>
            <person name="Yan M."/>
            <person name="Riley R."/>
            <person name="Champramary S."/>
            <person name="Plett K.L."/>
            <person name="Tsai I.J."/>
            <person name="Slot J."/>
            <person name="Sipos G."/>
            <person name="Plett J."/>
            <person name="Nagy L.G."/>
            <person name="Grigoriev I.V."/>
        </authorList>
    </citation>
    <scope>NUCLEOTIDE SEQUENCE</scope>
    <source>
        <strain evidence="2">CCBAS 213</strain>
    </source>
</reference>
<feature type="region of interest" description="Disordered" evidence="1">
    <location>
        <begin position="306"/>
        <end position="342"/>
    </location>
</feature>
<dbReference type="EMBL" id="JAUEPS010000034">
    <property type="protein sequence ID" value="KAK0451132.1"/>
    <property type="molecule type" value="Genomic_DNA"/>
</dbReference>
<comment type="caution">
    <text evidence="2">The sequence shown here is derived from an EMBL/GenBank/DDBJ whole genome shotgun (WGS) entry which is preliminary data.</text>
</comment>
<proteinExistence type="predicted"/>
<dbReference type="Proteomes" id="UP001175211">
    <property type="component" value="Unassembled WGS sequence"/>
</dbReference>
<evidence type="ECO:0000256" key="1">
    <source>
        <dbReference type="SAM" id="MobiDB-lite"/>
    </source>
</evidence>
<gene>
    <name evidence="2" type="ORF">EV420DRAFT_1646215</name>
</gene>
<feature type="compositionally biased region" description="Basic and acidic residues" evidence="1">
    <location>
        <begin position="225"/>
        <end position="239"/>
    </location>
</feature>
<dbReference type="RefSeq" id="XP_060327469.1">
    <property type="nucleotide sequence ID" value="XM_060477875.1"/>
</dbReference>
<organism evidence="2 3">
    <name type="scientific">Armillaria tabescens</name>
    <name type="common">Ringless honey mushroom</name>
    <name type="synonym">Agaricus tabescens</name>
    <dbReference type="NCBI Taxonomy" id="1929756"/>
    <lineage>
        <taxon>Eukaryota</taxon>
        <taxon>Fungi</taxon>
        <taxon>Dikarya</taxon>
        <taxon>Basidiomycota</taxon>
        <taxon>Agaricomycotina</taxon>
        <taxon>Agaricomycetes</taxon>
        <taxon>Agaricomycetidae</taxon>
        <taxon>Agaricales</taxon>
        <taxon>Marasmiineae</taxon>
        <taxon>Physalacriaceae</taxon>
        <taxon>Desarmillaria</taxon>
    </lineage>
</organism>
<feature type="region of interest" description="Disordered" evidence="1">
    <location>
        <begin position="220"/>
        <end position="281"/>
    </location>
</feature>
<keyword evidence="3" id="KW-1185">Reference proteome</keyword>